<dbReference type="EMBL" id="JAESVN010000001">
    <property type="protein sequence ID" value="MBL4915805.1"/>
    <property type="molecule type" value="Genomic_DNA"/>
</dbReference>
<dbReference type="InterPro" id="IPR011055">
    <property type="entry name" value="Dup_hybrid_motif"/>
</dbReference>
<dbReference type="Proteomes" id="UP000648908">
    <property type="component" value="Unassembled WGS sequence"/>
</dbReference>
<proteinExistence type="predicted"/>
<evidence type="ECO:0000259" key="1">
    <source>
        <dbReference type="Pfam" id="PF01551"/>
    </source>
</evidence>
<dbReference type="PANTHER" id="PTHR21666">
    <property type="entry name" value="PEPTIDASE-RELATED"/>
    <property type="match status" value="1"/>
</dbReference>
<dbReference type="InterPro" id="IPR050570">
    <property type="entry name" value="Cell_wall_metabolism_enzyme"/>
</dbReference>
<organism evidence="2 3">
    <name type="scientific">Szabonella alba</name>
    <dbReference type="NCBI Taxonomy" id="2804194"/>
    <lineage>
        <taxon>Bacteria</taxon>
        <taxon>Pseudomonadati</taxon>
        <taxon>Pseudomonadota</taxon>
        <taxon>Alphaproteobacteria</taxon>
        <taxon>Rhodobacterales</taxon>
        <taxon>Paracoccaceae</taxon>
        <taxon>Szabonella</taxon>
    </lineage>
</organism>
<name>A0A8K0VAX7_9RHOB</name>
<evidence type="ECO:0000313" key="3">
    <source>
        <dbReference type="Proteomes" id="UP000648908"/>
    </source>
</evidence>
<accession>A0A8K0VAX7</accession>
<comment type="caution">
    <text evidence="2">The sequence shown here is derived from an EMBL/GenBank/DDBJ whole genome shotgun (WGS) entry which is preliminary data.</text>
</comment>
<gene>
    <name evidence="2" type="ORF">JL811_01115</name>
</gene>
<dbReference type="GO" id="GO:0004222">
    <property type="term" value="F:metalloendopeptidase activity"/>
    <property type="evidence" value="ECO:0007669"/>
    <property type="project" value="TreeGrafter"/>
</dbReference>
<dbReference type="CDD" id="cd12797">
    <property type="entry name" value="M23_peptidase"/>
    <property type="match status" value="1"/>
</dbReference>
<protein>
    <submittedName>
        <fullName evidence="2">Peptidoglycan DD-metalloendopeptidase family protein</fullName>
    </submittedName>
</protein>
<dbReference type="AlphaFoldDB" id="A0A8K0VAX7"/>
<evidence type="ECO:0000313" key="2">
    <source>
        <dbReference type="EMBL" id="MBL4915805.1"/>
    </source>
</evidence>
<dbReference type="RefSeq" id="WP_202686378.1">
    <property type="nucleotide sequence ID" value="NZ_JAESVN010000001.1"/>
</dbReference>
<dbReference type="InterPro" id="IPR016047">
    <property type="entry name" value="M23ase_b-sheet_dom"/>
</dbReference>
<feature type="domain" description="M23ase beta-sheet core" evidence="1">
    <location>
        <begin position="151"/>
        <end position="250"/>
    </location>
</feature>
<dbReference type="Gene3D" id="2.70.70.10">
    <property type="entry name" value="Glucose Permease (Domain IIA)"/>
    <property type="match status" value="1"/>
</dbReference>
<dbReference type="Pfam" id="PF01551">
    <property type="entry name" value="Peptidase_M23"/>
    <property type="match status" value="1"/>
</dbReference>
<keyword evidence="3" id="KW-1185">Reference proteome</keyword>
<sequence length="292" mass="31307">MSQPTPVLLPEADLYAALRRLGLGPKELPALIAAAAPETAARLRAVDQGLLRAVLRAGTGEKPVPGADRVIAHLAQTSPVPVLDPDPRSMRTMALPSNGEIADMPSFSDPRFDDWFATQGVECGIGLYGEDRHVYRAAHFADAMSGERRTLHLGIDLFAPAGLAVHAPLPGRVHSVCYNADPLDYGHTLILAHDLPGGGAFYTLYGHLGASLPDLCRAGDAVAPGQVIAHLGDWPENGGWAPHLHFQIITDLLDQHSGNFFGVGHRSLWDIWSAISPDPNLILRLGAHQFHN</sequence>
<dbReference type="PANTHER" id="PTHR21666:SF270">
    <property type="entry name" value="MUREIN HYDROLASE ACTIVATOR ENVC"/>
    <property type="match status" value="1"/>
</dbReference>
<dbReference type="SUPFAM" id="SSF51261">
    <property type="entry name" value="Duplicated hybrid motif"/>
    <property type="match status" value="1"/>
</dbReference>
<reference evidence="2" key="1">
    <citation type="submission" date="2021-01" db="EMBL/GenBank/DDBJ databases">
        <title>Tabrizicola alba sp. nov. a motile alkaliphilic bacterium isolated from a soda lake.</title>
        <authorList>
            <person name="Szuroczki S."/>
            <person name="Abbaszade G."/>
            <person name="Schumann P."/>
            <person name="Toth E."/>
        </authorList>
    </citation>
    <scope>NUCLEOTIDE SEQUENCE</scope>
    <source>
        <strain evidence="2">DMG-N-6</strain>
    </source>
</reference>